<dbReference type="KEGG" id="pmak:PMPD1_2592"/>
<dbReference type="SUPFAM" id="SSF53850">
    <property type="entry name" value="Periplasmic binding protein-like II"/>
    <property type="match status" value="1"/>
</dbReference>
<gene>
    <name evidence="6" type="ORF">PMPD1_2592</name>
</gene>
<evidence type="ECO:0000256" key="3">
    <source>
        <dbReference type="ARBA" id="ARBA00023125"/>
    </source>
</evidence>
<feature type="domain" description="HTH lysR-type" evidence="5">
    <location>
        <begin position="12"/>
        <end position="69"/>
    </location>
</feature>
<dbReference type="PANTHER" id="PTHR30537">
    <property type="entry name" value="HTH-TYPE TRANSCRIPTIONAL REGULATOR"/>
    <property type="match status" value="1"/>
</dbReference>
<dbReference type="FunFam" id="1.10.10.10:FF:000001">
    <property type="entry name" value="LysR family transcriptional regulator"/>
    <property type="match status" value="1"/>
</dbReference>
<dbReference type="GO" id="GO:0003700">
    <property type="term" value="F:DNA-binding transcription factor activity"/>
    <property type="evidence" value="ECO:0007669"/>
    <property type="project" value="InterPro"/>
</dbReference>
<dbReference type="InterPro" id="IPR058163">
    <property type="entry name" value="LysR-type_TF_proteobact-type"/>
</dbReference>
<dbReference type="GO" id="GO:0043565">
    <property type="term" value="F:sequence-specific DNA binding"/>
    <property type="evidence" value="ECO:0007669"/>
    <property type="project" value="TreeGrafter"/>
</dbReference>
<protein>
    <submittedName>
        <fullName evidence="6">LysR family transcriptional regulator</fullName>
    </submittedName>
</protein>
<evidence type="ECO:0000313" key="7">
    <source>
        <dbReference type="Proteomes" id="UP000505325"/>
    </source>
</evidence>
<keyword evidence="3" id="KW-0238">DNA-binding</keyword>
<keyword evidence="4" id="KW-0804">Transcription</keyword>
<accession>A0A6M8UQW5</accession>
<dbReference type="Pfam" id="PF00126">
    <property type="entry name" value="HTH_1"/>
    <property type="match status" value="1"/>
</dbReference>
<dbReference type="PRINTS" id="PR00039">
    <property type="entry name" value="HTHLYSR"/>
</dbReference>
<evidence type="ECO:0000256" key="2">
    <source>
        <dbReference type="ARBA" id="ARBA00023015"/>
    </source>
</evidence>
<dbReference type="Gene3D" id="3.40.190.290">
    <property type="match status" value="1"/>
</dbReference>
<dbReference type="InterPro" id="IPR000847">
    <property type="entry name" value="LysR_HTH_N"/>
</dbReference>
<reference evidence="6 7" key="1">
    <citation type="submission" date="2020-06" db="EMBL/GenBank/DDBJ databases">
        <title>Genome sequence of Paramixta manurensis strain PD-1.</title>
        <authorList>
            <person name="Lee C.W."/>
            <person name="Kim J."/>
        </authorList>
    </citation>
    <scope>NUCLEOTIDE SEQUENCE [LARGE SCALE GENOMIC DNA]</scope>
    <source>
        <strain evidence="6 7">PD-1</strain>
    </source>
</reference>
<name>A0A6M8UQW5_9GAMM</name>
<sequence>MRMKKNLMNGIDRIALMHTFVRIVESGSLSAAAVQMGTTQPTISRRLQALEHLLGAKLIQRTTHAMKLTDDGERCYEHARQLLTHWQVLEDELRGVEDEPVGVLRVRAPHAFGQEQLIAPLAEYLQQYPQTTIEWRLNDHTPDFISDGVDCAIHVGAVSDPSLVAVLLAEVPRIVVAAPALLAQHPPVTQVDELRQLPWLALSTFYQQEVTLTHEACGEARRFPIAPRLSTDSLYATRRAALAGLGAALVSAWVVEDDLAAGRLRHLVPEWQAASLPIYLLYPYASYYPARLRKFLDTMREVMPKIIGTRPAAGSGVA</sequence>
<dbReference type="InterPro" id="IPR036388">
    <property type="entry name" value="WH-like_DNA-bd_sf"/>
</dbReference>
<dbReference type="InterPro" id="IPR036390">
    <property type="entry name" value="WH_DNA-bd_sf"/>
</dbReference>
<dbReference type="Proteomes" id="UP000505325">
    <property type="component" value="Chromosome"/>
</dbReference>
<evidence type="ECO:0000259" key="5">
    <source>
        <dbReference type="PROSITE" id="PS50931"/>
    </source>
</evidence>
<keyword evidence="2" id="KW-0805">Transcription regulation</keyword>
<comment type="similarity">
    <text evidence="1">Belongs to the LysR transcriptional regulatory family.</text>
</comment>
<dbReference type="PANTHER" id="PTHR30537:SF30">
    <property type="entry name" value="TRANSCRIPTIONAL REGULATOR-RELATED"/>
    <property type="match status" value="1"/>
</dbReference>
<dbReference type="PROSITE" id="PS50931">
    <property type="entry name" value="HTH_LYSR"/>
    <property type="match status" value="1"/>
</dbReference>
<dbReference type="CDD" id="cd08422">
    <property type="entry name" value="PBP2_CrgA_like"/>
    <property type="match status" value="1"/>
</dbReference>
<dbReference type="Pfam" id="PF03466">
    <property type="entry name" value="LysR_substrate"/>
    <property type="match status" value="1"/>
</dbReference>
<dbReference type="AlphaFoldDB" id="A0A6M8UQW5"/>
<keyword evidence="7" id="KW-1185">Reference proteome</keyword>
<dbReference type="SUPFAM" id="SSF46785">
    <property type="entry name" value="Winged helix' DNA-binding domain"/>
    <property type="match status" value="1"/>
</dbReference>
<dbReference type="GO" id="GO:0006351">
    <property type="term" value="P:DNA-templated transcription"/>
    <property type="evidence" value="ECO:0007669"/>
    <property type="project" value="TreeGrafter"/>
</dbReference>
<dbReference type="EMBL" id="CP054212">
    <property type="protein sequence ID" value="QKJ87533.1"/>
    <property type="molecule type" value="Genomic_DNA"/>
</dbReference>
<evidence type="ECO:0000313" key="6">
    <source>
        <dbReference type="EMBL" id="QKJ87533.1"/>
    </source>
</evidence>
<dbReference type="Gene3D" id="1.10.10.10">
    <property type="entry name" value="Winged helix-like DNA-binding domain superfamily/Winged helix DNA-binding domain"/>
    <property type="match status" value="1"/>
</dbReference>
<proteinExistence type="inferred from homology"/>
<organism evidence="6 7">
    <name type="scientific">Paramixta manurensis</name>
    <dbReference type="NCBI Taxonomy" id="2740817"/>
    <lineage>
        <taxon>Bacteria</taxon>
        <taxon>Pseudomonadati</taxon>
        <taxon>Pseudomonadota</taxon>
        <taxon>Gammaproteobacteria</taxon>
        <taxon>Enterobacterales</taxon>
        <taxon>Erwiniaceae</taxon>
        <taxon>Paramixta</taxon>
    </lineage>
</organism>
<dbReference type="InterPro" id="IPR005119">
    <property type="entry name" value="LysR_subst-bd"/>
</dbReference>
<evidence type="ECO:0000256" key="4">
    <source>
        <dbReference type="ARBA" id="ARBA00023163"/>
    </source>
</evidence>
<evidence type="ECO:0000256" key="1">
    <source>
        <dbReference type="ARBA" id="ARBA00009437"/>
    </source>
</evidence>